<evidence type="ECO:0000259" key="5">
    <source>
        <dbReference type="PROSITE" id="PS50111"/>
    </source>
</evidence>
<evidence type="ECO:0000256" key="2">
    <source>
        <dbReference type="ARBA" id="ARBA00022481"/>
    </source>
</evidence>
<dbReference type="Gene3D" id="1.10.287.950">
    <property type="entry name" value="Methyl-accepting chemotaxis protein"/>
    <property type="match status" value="1"/>
</dbReference>
<feature type="domain" description="HAMP" evidence="6">
    <location>
        <begin position="212"/>
        <end position="264"/>
    </location>
</feature>
<dbReference type="InterPro" id="IPR004090">
    <property type="entry name" value="Chemotax_Me-accpt_rcpt"/>
</dbReference>
<dbReference type="GO" id="GO:0006935">
    <property type="term" value="P:chemotaxis"/>
    <property type="evidence" value="ECO:0007669"/>
    <property type="project" value="InterPro"/>
</dbReference>
<dbReference type="Pfam" id="PF00015">
    <property type="entry name" value="MCPsignal"/>
    <property type="match status" value="1"/>
</dbReference>
<dbReference type="Proteomes" id="UP000278085">
    <property type="component" value="Unassembled WGS sequence"/>
</dbReference>
<accession>A0A430HJK0</accession>
<keyword evidence="8" id="KW-1185">Reference proteome</keyword>
<dbReference type="PROSITE" id="PS50111">
    <property type="entry name" value="CHEMOTAXIS_TRANSDUC_2"/>
    <property type="match status" value="1"/>
</dbReference>
<dbReference type="RefSeq" id="WP_126075507.1">
    <property type="nucleotide sequence ID" value="NZ_CP051166.1"/>
</dbReference>
<dbReference type="Pfam" id="PF12729">
    <property type="entry name" value="4HB_MCP_1"/>
    <property type="match status" value="1"/>
</dbReference>
<dbReference type="OrthoDB" id="8712992at2"/>
<dbReference type="PROSITE" id="PS50885">
    <property type="entry name" value="HAMP"/>
    <property type="match status" value="1"/>
</dbReference>
<dbReference type="AlphaFoldDB" id="A0A430HJK0"/>
<evidence type="ECO:0000256" key="3">
    <source>
        <dbReference type="ARBA" id="ARBA00029447"/>
    </source>
</evidence>
<sequence length="533" mass="55637">MKIARHNIGTRLAIGFAVLLAMMLALAGTGLRSLGNVQGHMHSIVHGHLQRTELLHHLSESVHIVARVSRTMALLSDQAAMDREALKIVKARERYEAAFKTYAATPQDAAEHAFVERLTAIEQRVRPLNDDVLVLARAGKQAEATALLLGRAGPLTQEWQDAIADHIDAELKAVEAEAQDAGANYAWAHALILWLSAAALLAGGVLAWRVTRSITVPIKAAMAVAQTVAAGDLTSIIEGHDEDETGRLMLALRQMNANLVRIVAEVRRGTDSIAGATADIASGNLDLSARTEQQAGALEETASSMEEITSTTRQNAGNARQATLLAASASAVARQGGAVVGRVVDTMNGINEASRKIVDIISVIDGIAFQTNILALNAAVEAARAGEQGRGFAVVASEVRNLAQRSATAAKEIKVLIADSVAQVGSGTTLVGEAGSTMSEVVASVQRVTDIMAEISAASAEQDAGIEQINRAVSDMDSVTQQNAALVEQAAAAAAALNQQAAELATVVGAFTLAAPARAGVAARSRQQDLSTI</sequence>
<dbReference type="InterPro" id="IPR004089">
    <property type="entry name" value="MCPsignal_dom"/>
</dbReference>
<dbReference type="FunFam" id="1.10.287.950:FF:000001">
    <property type="entry name" value="Methyl-accepting chemotaxis sensory transducer"/>
    <property type="match status" value="1"/>
</dbReference>
<proteinExistence type="inferred from homology"/>
<dbReference type="InterPro" id="IPR047347">
    <property type="entry name" value="YvaQ-like_sensor"/>
</dbReference>
<evidence type="ECO:0000313" key="7">
    <source>
        <dbReference type="EMBL" id="RSZ57698.1"/>
    </source>
</evidence>
<evidence type="ECO:0000313" key="8">
    <source>
        <dbReference type="Proteomes" id="UP000278085"/>
    </source>
</evidence>
<dbReference type="InterPro" id="IPR003660">
    <property type="entry name" value="HAMP_dom"/>
</dbReference>
<evidence type="ECO:0000256" key="4">
    <source>
        <dbReference type="PROSITE-ProRule" id="PRU00284"/>
    </source>
</evidence>
<dbReference type="PANTHER" id="PTHR43531">
    <property type="entry name" value="PROTEIN ICFG"/>
    <property type="match status" value="1"/>
</dbReference>
<feature type="domain" description="Methyl-accepting transducer" evidence="5">
    <location>
        <begin position="269"/>
        <end position="498"/>
    </location>
</feature>
<dbReference type="InterPro" id="IPR051310">
    <property type="entry name" value="MCP_chemotaxis"/>
</dbReference>
<dbReference type="CDD" id="cd11386">
    <property type="entry name" value="MCP_signal"/>
    <property type="match status" value="1"/>
</dbReference>
<dbReference type="GO" id="GO:0005886">
    <property type="term" value="C:plasma membrane"/>
    <property type="evidence" value="ECO:0007669"/>
    <property type="project" value="TreeGrafter"/>
</dbReference>
<dbReference type="PRINTS" id="PR00260">
    <property type="entry name" value="CHEMTRNSDUCR"/>
</dbReference>
<dbReference type="PANTHER" id="PTHR43531:SF14">
    <property type="entry name" value="METHYL-ACCEPTING CHEMOTAXIS PROTEIN I-RELATED"/>
    <property type="match status" value="1"/>
</dbReference>
<comment type="subcellular location">
    <subcellularLocation>
        <location evidence="1">Membrane</location>
    </subcellularLocation>
</comment>
<dbReference type="EMBL" id="RXLQ01000009">
    <property type="protein sequence ID" value="RSZ57698.1"/>
    <property type="molecule type" value="Genomic_DNA"/>
</dbReference>
<keyword evidence="2" id="KW-0488">Methylation</keyword>
<dbReference type="SMART" id="SM00304">
    <property type="entry name" value="HAMP"/>
    <property type="match status" value="1"/>
</dbReference>
<comment type="similarity">
    <text evidence="3">Belongs to the methyl-accepting chemotaxis (MCP) protein family.</text>
</comment>
<dbReference type="GO" id="GO:0007165">
    <property type="term" value="P:signal transduction"/>
    <property type="evidence" value="ECO:0007669"/>
    <property type="project" value="UniProtKB-KW"/>
</dbReference>
<dbReference type="SUPFAM" id="SSF58104">
    <property type="entry name" value="Methyl-accepting chemotaxis protein (MCP) signaling domain"/>
    <property type="match status" value="1"/>
</dbReference>
<dbReference type="CDD" id="cd06225">
    <property type="entry name" value="HAMP"/>
    <property type="match status" value="1"/>
</dbReference>
<evidence type="ECO:0000259" key="6">
    <source>
        <dbReference type="PROSITE" id="PS50885"/>
    </source>
</evidence>
<protein>
    <submittedName>
        <fullName evidence="7">HAMP domain-containing protein</fullName>
    </submittedName>
</protein>
<dbReference type="InterPro" id="IPR024478">
    <property type="entry name" value="HlyB_4HB_MCP"/>
</dbReference>
<reference evidence="7 8" key="1">
    <citation type="submission" date="2018-12" db="EMBL/GenBank/DDBJ databases">
        <authorList>
            <person name="Yang E."/>
        </authorList>
    </citation>
    <scope>NUCLEOTIDE SEQUENCE [LARGE SCALE GENOMIC DNA]</scope>
    <source>
        <strain evidence="7 8">SOD</strain>
    </source>
</reference>
<dbReference type="CDD" id="cd19411">
    <property type="entry name" value="MCP2201-like_sensor"/>
    <property type="match status" value="1"/>
</dbReference>
<keyword evidence="4" id="KW-0807">Transducer</keyword>
<evidence type="ECO:0000256" key="1">
    <source>
        <dbReference type="ARBA" id="ARBA00004370"/>
    </source>
</evidence>
<gene>
    <name evidence="7" type="ORF">EJB06_18630</name>
</gene>
<dbReference type="Pfam" id="PF00672">
    <property type="entry name" value="HAMP"/>
    <property type="match status" value="1"/>
</dbReference>
<name>A0A430HJK0_9BURK</name>
<organism evidence="7 8">
    <name type="scientific">Massilia atriviolacea</name>
    <dbReference type="NCBI Taxonomy" id="2495579"/>
    <lineage>
        <taxon>Bacteria</taxon>
        <taxon>Pseudomonadati</taxon>
        <taxon>Pseudomonadota</taxon>
        <taxon>Betaproteobacteria</taxon>
        <taxon>Burkholderiales</taxon>
        <taxon>Oxalobacteraceae</taxon>
        <taxon>Telluria group</taxon>
        <taxon>Massilia</taxon>
    </lineage>
</organism>
<comment type="caution">
    <text evidence="7">The sequence shown here is derived from an EMBL/GenBank/DDBJ whole genome shotgun (WGS) entry which is preliminary data.</text>
</comment>
<dbReference type="SMART" id="SM00283">
    <property type="entry name" value="MA"/>
    <property type="match status" value="1"/>
</dbReference>
<dbReference type="GO" id="GO:0004888">
    <property type="term" value="F:transmembrane signaling receptor activity"/>
    <property type="evidence" value="ECO:0007669"/>
    <property type="project" value="InterPro"/>
</dbReference>